<feature type="region of interest" description="Disordered" evidence="1">
    <location>
        <begin position="16"/>
        <end position="56"/>
    </location>
</feature>
<comment type="caution">
    <text evidence="2">The sequence shown here is derived from an EMBL/GenBank/DDBJ whole genome shotgun (WGS) entry which is preliminary data.</text>
</comment>
<feature type="non-terminal residue" evidence="2">
    <location>
        <position position="1"/>
    </location>
</feature>
<proteinExistence type="predicted"/>
<evidence type="ECO:0000313" key="2">
    <source>
        <dbReference type="EMBL" id="GAI21747.1"/>
    </source>
</evidence>
<feature type="compositionally biased region" description="Basic and acidic residues" evidence="1">
    <location>
        <begin position="47"/>
        <end position="56"/>
    </location>
</feature>
<evidence type="ECO:0000256" key="1">
    <source>
        <dbReference type="SAM" id="MobiDB-lite"/>
    </source>
</evidence>
<gene>
    <name evidence="2" type="ORF">S06H3_31450</name>
</gene>
<accession>X1LQU1</accession>
<organism evidence="2">
    <name type="scientific">marine sediment metagenome</name>
    <dbReference type="NCBI Taxonomy" id="412755"/>
    <lineage>
        <taxon>unclassified sequences</taxon>
        <taxon>metagenomes</taxon>
        <taxon>ecological metagenomes</taxon>
    </lineage>
</organism>
<sequence length="56" mass="6070">SSPDTKITSEQAIEQLLNSTQQKDQDKTDQETGLNSPVETNGPKTSINEENKTGPP</sequence>
<protein>
    <submittedName>
        <fullName evidence="2">Uncharacterized protein</fullName>
    </submittedName>
</protein>
<dbReference type="AlphaFoldDB" id="X1LQU1"/>
<feature type="compositionally biased region" description="Polar residues" evidence="1">
    <location>
        <begin position="31"/>
        <end position="46"/>
    </location>
</feature>
<reference evidence="2" key="1">
    <citation type="journal article" date="2014" name="Front. Microbiol.">
        <title>High frequency of phylogenetically diverse reductive dehalogenase-homologous genes in deep subseafloor sedimentary metagenomes.</title>
        <authorList>
            <person name="Kawai M."/>
            <person name="Futagami T."/>
            <person name="Toyoda A."/>
            <person name="Takaki Y."/>
            <person name="Nishi S."/>
            <person name="Hori S."/>
            <person name="Arai W."/>
            <person name="Tsubouchi T."/>
            <person name="Morono Y."/>
            <person name="Uchiyama I."/>
            <person name="Ito T."/>
            <person name="Fujiyama A."/>
            <person name="Inagaki F."/>
            <person name="Takami H."/>
        </authorList>
    </citation>
    <scope>NUCLEOTIDE SEQUENCE</scope>
    <source>
        <strain evidence="2">Expedition CK06-06</strain>
    </source>
</reference>
<name>X1LQU1_9ZZZZ</name>
<dbReference type="EMBL" id="BARV01018625">
    <property type="protein sequence ID" value="GAI21747.1"/>
    <property type="molecule type" value="Genomic_DNA"/>
</dbReference>